<dbReference type="EMBL" id="KB446545">
    <property type="protein sequence ID" value="EME39562.1"/>
    <property type="molecule type" value="Genomic_DNA"/>
</dbReference>
<evidence type="ECO:0008006" key="4">
    <source>
        <dbReference type="Google" id="ProtNLM"/>
    </source>
</evidence>
<proteinExistence type="predicted"/>
<keyword evidence="1" id="KW-0732">Signal</keyword>
<accession>M2XJC5</accession>
<organism evidence="2 3">
    <name type="scientific">Dothistroma septosporum (strain NZE10 / CBS 128990)</name>
    <name type="common">Red band needle blight fungus</name>
    <name type="synonym">Mycosphaerella pini</name>
    <dbReference type="NCBI Taxonomy" id="675120"/>
    <lineage>
        <taxon>Eukaryota</taxon>
        <taxon>Fungi</taxon>
        <taxon>Dikarya</taxon>
        <taxon>Ascomycota</taxon>
        <taxon>Pezizomycotina</taxon>
        <taxon>Dothideomycetes</taxon>
        <taxon>Dothideomycetidae</taxon>
        <taxon>Mycosphaerellales</taxon>
        <taxon>Mycosphaerellaceae</taxon>
        <taxon>Dothistroma</taxon>
    </lineage>
</organism>
<protein>
    <recommendedName>
        <fullName evidence="4">PEBP-like protein</fullName>
    </recommendedName>
</protein>
<reference evidence="3" key="1">
    <citation type="journal article" date="2012" name="PLoS Genet.">
        <title>The genomes of the fungal plant pathogens Cladosporium fulvum and Dothistroma septosporum reveal adaptation to different hosts and lifestyles but also signatures of common ancestry.</title>
        <authorList>
            <person name="de Wit P.J.G.M."/>
            <person name="van der Burgt A."/>
            <person name="Oekmen B."/>
            <person name="Stergiopoulos I."/>
            <person name="Abd-Elsalam K.A."/>
            <person name="Aerts A.L."/>
            <person name="Bahkali A.H."/>
            <person name="Beenen H.G."/>
            <person name="Chettri P."/>
            <person name="Cox M.P."/>
            <person name="Datema E."/>
            <person name="de Vries R.P."/>
            <person name="Dhillon B."/>
            <person name="Ganley A.R."/>
            <person name="Griffiths S.A."/>
            <person name="Guo Y."/>
            <person name="Hamelin R.C."/>
            <person name="Henrissat B."/>
            <person name="Kabir M.S."/>
            <person name="Jashni M.K."/>
            <person name="Kema G."/>
            <person name="Klaubauf S."/>
            <person name="Lapidus A."/>
            <person name="Levasseur A."/>
            <person name="Lindquist E."/>
            <person name="Mehrabi R."/>
            <person name="Ohm R.A."/>
            <person name="Owen T.J."/>
            <person name="Salamov A."/>
            <person name="Schwelm A."/>
            <person name="Schijlen E."/>
            <person name="Sun H."/>
            <person name="van den Burg H.A."/>
            <person name="van Ham R.C.H.J."/>
            <person name="Zhang S."/>
            <person name="Goodwin S.B."/>
            <person name="Grigoriev I.V."/>
            <person name="Collemare J."/>
            <person name="Bradshaw R.E."/>
        </authorList>
    </citation>
    <scope>NUCLEOTIDE SEQUENCE [LARGE SCALE GENOMIC DNA]</scope>
    <source>
        <strain evidence="3">NZE10 / CBS 128990</strain>
    </source>
</reference>
<evidence type="ECO:0000256" key="1">
    <source>
        <dbReference type="SAM" id="SignalP"/>
    </source>
</evidence>
<evidence type="ECO:0000313" key="3">
    <source>
        <dbReference type="Proteomes" id="UP000016933"/>
    </source>
</evidence>
<dbReference type="OrthoDB" id="2506647at2759"/>
<dbReference type="HOGENOM" id="CLU_107650_0_0_1"/>
<dbReference type="InterPro" id="IPR036610">
    <property type="entry name" value="PEBP-like_sf"/>
</dbReference>
<dbReference type="InterPro" id="IPR035810">
    <property type="entry name" value="PEBP_euk"/>
</dbReference>
<dbReference type="InterPro" id="IPR008914">
    <property type="entry name" value="PEBP"/>
</dbReference>
<dbReference type="Proteomes" id="UP000016933">
    <property type="component" value="Unassembled WGS sequence"/>
</dbReference>
<dbReference type="SUPFAM" id="SSF49777">
    <property type="entry name" value="PEBP-like"/>
    <property type="match status" value="1"/>
</dbReference>
<dbReference type="Pfam" id="PF01161">
    <property type="entry name" value="PBP"/>
    <property type="match status" value="1"/>
</dbReference>
<evidence type="ECO:0000313" key="2">
    <source>
        <dbReference type="EMBL" id="EME39562.1"/>
    </source>
</evidence>
<dbReference type="eggNOG" id="ENOG502SPPN">
    <property type="taxonomic scope" value="Eukaryota"/>
</dbReference>
<dbReference type="AlphaFoldDB" id="M2XJC5"/>
<name>M2XJC5_DOTSN</name>
<dbReference type="OMA" id="PRDSTNH"/>
<dbReference type="STRING" id="675120.M2XJC5"/>
<feature type="signal peptide" evidence="1">
    <location>
        <begin position="1"/>
        <end position="20"/>
    </location>
</feature>
<reference evidence="2 3" key="2">
    <citation type="journal article" date="2012" name="PLoS Pathog.">
        <title>Diverse lifestyles and strategies of plant pathogenesis encoded in the genomes of eighteen Dothideomycetes fungi.</title>
        <authorList>
            <person name="Ohm R.A."/>
            <person name="Feau N."/>
            <person name="Henrissat B."/>
            <person name="Schoch C.L."/>
            <person name="Horwitz B.A."/>
            <person name="Barry K.W."/>
            <person name="Condon B.J."/>
            <person name="Copeland A.C."/>
            <person name="Dhillon B."/>
            <person name="Glaser F."/>
            <person name="Hesse C.N."/>
            <person name="Kosti I."/>
            <person name="LaButti K."/>
            <person name="Lindquist E.A."/>
            <person name="Lucas S."/>
            <person name="Salamov A.A."/>
            <person name="Bradshaw R.E."/>
            <person name="Ciuffetti L."/>
            <person name="Hamelin R.C."/>
            <person name="Kema G.H.J."/>
            <person name="Lawrence C."/>
            <person name="Scott J.A."/>
            <person name="Spatafora J.W."/>
            <person name="Turgeon B.G."/>
            <person name="de Wit P.J.G.M."/>
            <person name="Zhong S."/>
            <person name="Goodwin S.B."/>
            <person name="Grigoriev I.V."/>
        </authorList>
    </citation>
    <scope>NUCLEOTIDE SEQUENCE [LARGE SCALE GENOMIC DNA]</scope>
    <source>
        <strain evidence="3">NZE10 / CBS 128990</strain>
    </source>
</reference>
<keyword evidence="3" id="KW-1185">Reference proteome</keyword>
<dbReference type="Gene3D" id="3.90.280.10">
    <property type="entry name" value="PEBP-like"/>
    <property type="match status" value="1"/>
</dbReference>
<feature type="chain" id="PRO_5004028729" description="PEBP-like protein" evidence="1">
    <location>
        <begin position="21"/>
        <end position="240"/>
    </location>
</feature>
<sequence length="240" mass="25972">MQYQKQVAAVFSLLVAQGTCQTPAGTAPITDKHLNIAYGDTVVEASDLLPQALVQSAPNAWLSRTVSGDHMLLLVDQSIPQSSINSTGPQAPGLEYCRTTRLHWFQTDLNQLDNGCLVSETAPIAMYGGPMPGINDIAHTYVFYLFAQPSNFSLDAATWDAGGKYDPISVYDRMNFSTFAISAIPGVGHPIAANYMRVQNPDTTAYGTAPNGTCPLDSGLSSLTVNTTHTDTPYYHRSWY</sequence>
<gene>
    <name evidence="2" type="ORF">DOTSEDRAFT_56905</name>
</gene>
<dbReference type="CDD" id="cd00866">
    <property type="entry name" value="PEBP_euk"/>
    <property type="match status" value="1"/>
</dbReference>